<dbReference type="FunFam" id="3.40.50.300:FF:000006">
    <property type="entry name" value="DNA-binding transcriptional regulator NtrC"/>
    <property type="match status" value="1"/>
</dbReference>
<gene>
    <name evidence="8" type="ORF">DFO77_13240</name>
</gene>
<keyword evidence="9" id="KW-1185">Reference proteome</keyword>
<dbReference type="RefSeq" id="WP_114437972.1">
    <property type="nucleotide sequence ID" value="NZ_QPIZ01000032.1"/>
</dbReference>
<dbReference type="InterPro" id="IPR058031">
    <property type="entry name" value="AAA_lid_NorR"/>
</dbReference>
<keyword evidence="2" id="KW-0067">ATP-binding</keyword>
<keyword evidence="4" id="KW-0804">Transcription</keyword>
<dbReference type="EMBL" id="QPIZ01000032">
    <property type="protein sequence ID" value="RCW29059.1"/>
    <property type="molecule type" value="Genomic_DNA"/>
</dbReference>
<dbReference type="InterPro" id="IPR011006">
    <property type="entry name" value="CheY-like_superfamily"/>
</dbReference>
<dbReference type="PROSITE" id="PS00688">
    <property type="entry name" value="SIGMA54_INTERACT_3"/>
    <property type="match status" value="1"/>
</dbReference>
<dbReference type="PANTHER" id="PTHR32071">
    <property type="entry name" value="TRANSCRIPTIONAL REGULATORY PROTEIN"/>
    <property type="match status" value="1"/>
</dbReference>
<protein>
    <submittedName>
        <fullName evidence="8">Two-component system response regulator HydG</fullName>
    </submittedName>
</protein>
<evidence type="ECO:0000256" key="5">
    <source>
        <dbReference type="PROSITE-ProRule" id="PRU00169"/>
    </source>
</evidence>
<evidence type="ECO:0000259" key="6">
    <source>
        <dbReference type="PROSITE" id="PS50045"/>
    </source>
</evidence>
<dbReference type="GO" id="GO:0000160">
    <property type="term" value="P:phosphorelay signal transduction system"/>
    <property type="evidence" value="ECO:0007669"/>
    <property type="project" value="InterPro"/>
</dbReference>
<keyword evidence="3" id="KW-0805">Transcription regulation</keyword>
<dbReference type="InterPro" id="IPR025944">
    <property type="entry name" value="Sigma_54_int_dom_CS"/>
</dbReference>
<dbReference type="PROSITE" id="PS50110">
    <property type="entry name" value="RESPONSE_REGULATORY"/>
    <property type="match status" value="1"/>
</dbReference>
<dbReference type="InterPro" id="IPR027417">
    <property type="entry name" value="P-loop_NTPase"/>
</dbReference>
<dbReference type="GO" id="GO:0005524">
    <property type="term" value="F:ATP binding"/>
    <property type="evidence" value="ECO:0007669"/>
    <property type="project" value="UniProtKB-KW"/>
</dbReference>
<dbReference type="Pfam" id="PF00158">
    <property type="entry name" value="Sigma54_activat"/>
    <property type="match status" value="1"/>
</dbReference>
<dbReference type="SUPFAM" id="SSF52172">
    <property type="entry name" value="CheY-like"/>
    <property type="match status" value="1"/>
</dbReference>
<evidence type="ECO:0000313" key="8">
    <source>
        <dbReference type="EMBL" id="RCW29059.1"/>
    </source>
</evidence>
<evidence type="ECO:0000313" key="9">
    <source>
        <dbReference type="Proteomes" id="UP000252733"/>
    </source>
</evidence>
<accession>A0A368UK87</accession>
<sequence>MQKKILIVDDDTSFGMMVSGFLKKKGHDSVLSGNVSGAVDHLKKGTFDLVLTDYRLPDGTGMDVLEKSKQFSSNTPVVLITAYSEIRVAVDAIKKGAYEYITKPVNADELLHVVTKALKNNRKNPSSNSEYISGNGEEARRMEEHIRLVAPTEVAVLIQGESGTGKEYVARRIHQLSNHADAPFVAVDCGALTPEIASSELFGHIKGSFTGAVDNKTGHFESVGRGTIFLDEVGNLSYEVQVKLLRAIQERKARRLGSNTEFTIEARIVAATNDDLRNSSMNGSFREDLYHRLNEFQISVPPLRARRDDLLKYANYFREKAAAEFGKEIEGFSEAVLGIFERYEWPGNLRELRNVVRRSVLLTQGDFVEKASIPPELEIPSVKTDQELNLSDARNATEKQMIEEVLVKTRHNKSETARLLGMDRKTLYNKMQKLNIDY</sequence>
<dbReference type="InterPro" id="IPR025662">
    <property type="entry name" value="Sigma_54_int_dom_ATP-bd_1"/>
</dbReference>
<dbReference type="Proteomes" id="UP000252733">
    <property type="component" value="Unassembled WGS sequence"/>
</dbReference>
<dbReference type="Gene3D" id="1.10.8.60">
    <property type="match status" value="1"/>
</dbReference>
<dbReference type="Pfam" id="PF00072">
    <property type="entry name" value="Response_reg"/>
    <property type="match status" value="1"/>
</dbReference>
<dbReference type="PRINTS" id="PR01590">
    <property type="entry name" value="HTHFIS"/>
</dbReference>
<dbReference type="InterPro" id="IPR002197">
    <property type="entry name" value="HTH_Fis"/>
</dbReference>
<dbReference type="GO" id="GO:0043565">
    <property type="term" value="F:sequence-specific DNA binding"/>
    <property type="evidence" value="ECO:0007669"/>
    <property type="project" value="InterPro"/>
</dbReference>
<dbReference type="PANTHER" id="PTHR32071:SF81">
    <property type="entry name" value="PROPIONATE CATABOLISM OPERON REGULATORY PROTEIN"/>
    <property type="match status" value="1"/>
</dbReference>
<feature type="domain" description="Sigma-54 factor interaction" evidence="6">
    <location>
        <begin position="132"/>
        <end position="361"/>
    </location>
</feature>
<keyword evidence="5" id="KW-0597">Phosphoprotein</keyword>
<dbReference type="InterPro" id="IPR003593">
    <property type="entry name" value="AAA+_ATPase"/>
</dbReference>
<dbReference type="SMART" id="SM00448">
    <property type="entry name" value="REC"/>
    <property type="match status" value="1"/>
</dbReference>
<dbReference type="Gene3D" id="3.40.50.300">
    <property type="entry name" value="P-loop containing nucleotide triphosphate hydrolases"/>
    <property type="match status" value="1"/>
</dbReference>
<dbReference type="SUPFAM" id="SSF46689">
    <property type="entry name" value="Homeodomain-like"/>
    <property type="match status" value="1"/>
</dbReference>
<feature type="domain" description="Response regulatory" evidence="7">
    <location>
        <begin position="4"/>
        <end position="118"/>
    </location>
</feature>
<dbReference type="PROSITE" id="PS50045">
    <property type="entry name" value="SIGMA54_INTERACT_4"/>
    <property type="match status" value="1"/>
</dbReference>
<name>A0A368UK87_9BACT</name>
<organism evidence="8 9">
    <name type="scientific">Marinilabilia salmonicolor</name>
    <dbReference type="NCBI Taxonomy" id="989"/>
    <lineage>
        <taxon>Bacteria</taxon>
        <taxon>Pseudomonadati</taxon>
        <taxon>Bacteroidota</taxon>
        <taxon>Bacteroidia</taxon>
        <taxon>Marinilabiliales</taxon>
        <taxon>Marinilabiliaceae</taxon>
        <taxon>Marinilabilia</taxon>
    </lineage>
</organism>
<dbReference type="PROSITE" id="PS00675">
    <property type="entry name" value="SIGMA54_INTERACT_1"/>
    <property type="match status" value="1"/>
</dbReference>
<evidence type="ECO:0000256" key="3">
    <source>
        <dbReference type="ARBA" id="ARBA00023015"/>
    </source>
</evidence>
<dbReference type="InterPro" id="IPR002078">
    <property type="entry name" value="Sigma_54_int"/>
</dbReference>
<dbReference type="Pfam" id="PF25601">
    <property type="entry name" value="AAA_lid_14"/>
    <property type="match status" value="1"/>
</dbReference>
<keyword evidence="1" id="KW-0547">Nucleotide-binding</keyword>
<dbReference type="Pfam" id="PF02954">
    <property type="entry name" value="HTH_8"/>
    <property type="match status" value="1"/>
</dbReference>
<evidence type="ECO:0000259" key="7">
    <source>
        <dbReference type="PROSITE" id="PS50110"/>
    </source>
</evidence>
<dbReference type="AlphaFoldDB" id="A0A368UK87"/>
<dbReference type="CDD" id="cd00009">
    <property type="entry name" value="AAA"/>
    <property type="match status" value="1"/>
</dbReference>
<reference evidence="8 9" key="1">
    <citation type="submission" date="2018-07" db="EMBL/GenBank/DDBJ databases">
        <title>Freshwater and sediment microbial communities from various areas in North America, analyzing microbe dynamics in response to fracking.</title>
        <authorList>
            <person name="Lamendella R."/>
        </authorList>
    </citation>
    <scope>NUCLEOTIDE SEQUENCE [LARGE SCALE GENOMIC DNA]</scope>
    <source>
        <strain evidence="8 9">160A</strain>
    </source>
</reference>
<proteinExistence type="predicted"/>
<dbReference type="SMART" id="SM00382">
    <property type="entry name" value="AAA"/>
    <property type="match status" value="1"/>
</dbReference>
<evidence type="ECO:0000256" key="2">
    <source>
        <dbReference type="ARBA" id="ARBA00022840"/>
    </source>
</evidence>
<evidence type="ECO:0000256" key="4">
    <source>
        <dbReference type="ARBA" id="ARBA00023163"/>
    </source>
</evidence>
<dbReference type="GO" id="GO:0006355">
    <property type="term" value="P:regulation of DNA-templated transcription"/>
    <property type="evidence" value="ECO:0007669"/>
    <property type="project" value="InterPro"/>
</dbReference>
<dbReference type="InterPro" id="IPR001789">
    <property type="entry name" value="Sig_transdc_resp-reg_receiver"/>
</dbReference>
<evidence type="ECO:0000256" key="1">
    <source>
        <dbReference type="ARBA" id="ARBA00022741"/>
    </source>
</evidence>
<dbReference type="InterPro" id="IPR009057">
    <property type="entry name" value="Homeodomain-like_sf"/>
</dbReference>
<dbReference type="SUPFAM" id="SSF52540">
    <property type="entry name" value="P-loop containing nucleoside triphosphate hydrolases"/>
    <property type="match status" value="1"/>
</dbReference>
<dbReference type="Gene3D" id="1.10.10.60">
    <property type="entry name" value="Homeodomain-like"/>
    <property type="match status" value="1"/>
</dbReference>
<dbReference type="Gene3D" id="3.40.50.2300">
    <property type="match status" value="1"/>
</dbReference>
<comment type="caution">
    <text evidence="8">The sequence shown here is derived from an EMBL/GenBank/DDBJ whole genome shotgun (WGS) entry which is preliminary data.</text>
</comment>
<feature type="modified residue" description="4-aspartylphosphate" evidence="5">
    <location>
        <position position="53"/>
    </location>
</feature>